<dbReference type="Pfam" id="PF03690">
    <property type="entry name" value="MYG1_exonuc"/>
    <property type="match status" value="1"/>
</dbReference>
<organism evidence="2 3">
    <name type="scientific">Candidatus Lloydbacteria bacterium CG22_combo_CG10-13_8_21_14_all_47_15</name>
    <dbReference type="NCBI Taxonomy" id="1974635"/>
    <lineage>
        <taxon>Bacteria</taxon>
        <taxon>Candidatus Lloydiibacteriota</taxon>
    </lineage>
</organism>
<dbReference type="PANTHER" id="PTHR11215:SF1">
    <property type="entry name" value="MYG1 EXONUCLEASE"/>
    <property type="match status" value="1"/>
</dbReference>
<dbReference type="InterPro" id="IPR003226">
    <property type="entry name" value="MYG1_exonuclease"/>
</dbReference>
<proteinExistence type="inferred from homology"/>
<dbReference type="GO" id="GO:0005737">
    <property type="term" value="C:cytoplasm"/>
    <property type="evidence" value="ECO:0007669"/>
    <property type="project" value="TreeGrafter"/>
</dbReference>
<accession>A0A2H0CX70</accession>
<evidence type="ECO:0000256" key="1">
    <source>
        <dbReference type="ARBA" id="ARBA00010105"/>
    </source>
</evidence>
<gene>
    <name evidence="2" type="ORF">COW88_00325</name>
</gene>
<comment type="caution">
    <text evidence="2">The sequence shown here is derived from an EMBL/GenBank/DDBJ whole genome shotgun (WGS) entry which is preliminary data.</text>
</comment>
<evidence type="ECO:0000313" key="3">
    <source>
        <dbReference type="Proteomes" id="UP000230638"/>
    </source>
</evidence>
<comment type="similarity">
    <text evidence="1">Belongs to the MYG1 family.</text>
</comment>
<keyword evidence="2" id="KW-0378">Hydrolase</keyword>
<evidence type="ECO:0000313" key="2">
    <source>
        <dbReference type="EMBL" id="PIP74008.1"/>
    </source>
</evidence>
<sequence length="298" mass="33496">MRKARIITHNGHFHADDVFATALLAILHDEKKMPYDIIRSRDRNLWLTGDFVVDVGDVYDALANRFDHHQKGGAGVRENGVPYSSLGLVWKKFGAEFTGLQHASEYIDKKLVEYIDAMDNGMEIIRAKFDGVNIYAIGEVIESFSLGWDEDSSFDDAFIEAVDVAKKILLRERSRALSACSAEEQIRHLYDTAPDKRFIVLDRYYGSSGDILRAYPEPLFVIYPEKVNGTWHVKAVRTGNALFTNRKDLPKAWAGKRDRELAAESGVQDALFCHNNLFLAVAKSKEGAIALAEKAVIN</sequence>
<dbReference type="GO" id="GO:0016787">
    <property type="term" value="F:hydrolase activity"/>
    <property type="evidence" value="ECO:0007669"/>
    <property type="project" value="UniProtKB-KW"/>
</dbReference>
<dbReference type="EMBL" id="PCTL01000001">
    <property type="protein sequence ID" value="PIP74008.1"/>
    <property type="molecule type" value="Genomic_DNA"/>
</dbReference>
<dbReference type="PANTHER" id="PTHR11215">
    <property type="entry name" value="METAL DEPENDENT HYDROLASE - RELATED"/>
    <property type="match status" value="1"/>
</dbReference>
<protein>
    <submittedName>
        <fullName evidence="2">Metal-dependent hydrolase</fullName>
    </submittedName>
</protein>
<dbReference type="AlphaFoldDB" id="A0A2H0CX70"/>
<name>A0A2H0CX70_9BACT</name>
<dbReference type="Proteomes" id="UP000230638">
    <property type="component" value="Unassembled WGS sequence"/>
</dbReference>
<reference evidence="2 3" key="1">
    <citation type="submission" date="2017-09" db="EMBL/GenBank/DDBJ databases">
        <title>Depth-based differentiation of microbial function through sediment-hosted aquifers and enrichment of novel symbionts in the deep terrestrial subsurface.</title>
        <authorList>
            <person name="Probst A.J."/>
            <person name="Ladd B."/>
            <person name="Jarett J.K."/>
            <person name="Geller-Mcgrath D.E."/>
            <person name="Sieber C.M."/>
            <person name="Emerson J.B."/>
            <person name="Anantharaman K."/>
            <person name="Thomas B.C."/>
            <person name="Malmstrom R."/>
            <person name="Stieglmeier M."/>
            <person name="Klingl A."/>
            <person name="Woyke T."/>
            <person name="Ryan C.M."/>
            <person name="Banfield J.F."/>
        </authorList>
    </citation>
    <scope>NUCLEOTIDE SEQUENCE [LARGE SCALE GENOMIC DNA]</scope>
    <source>
        <strain evidence="2">CG22_combo_CG10-13_8_21_14_all_47_15</strain>
    </source>
</reference>